<evidence type="ECO:0000256" key="5">
    <source>
        <dbReference type="ARBA" id="ARBA00022692"/>
    </source>
</evidence>
<feature type="domain" description="Major facilitator superfamily (MFS) profile" evidence="9">
    <location>
        <begin position="8"/>
        <end position="395"/>
    </location>
</feature>
<keyword evidence="4" id="KW-1003">Cell membrane</keyword>
<evidence type="ECO:0000256" key="7">
    <source>
        <dbReference type="ARBA" id="ARBA00023136"/>
    </source>
</evidence>
<comment type="subcellular location">
    <subcellularLocation>
        <location evidence="8">Cell inner membrane</location>
        <topology evidence="8">Multi-pass membrane protein</topology>
    </subcellularLocation>
    <subcellularLocation>
        <location evidence="1">Cell membrane</location>
        <topology evidence="1">Multi-pass membrane protein</topology>
    </subcellularLocation>
</comment>
<comment type="similarity">
    <text evidence="2 8">Belongs to the major facilitator superfamily. Bcr/CmlA family.</text>
</comment>
<dbReference type="GO" id="GO:1990961">
    <property type="term" value="P:xenobiotic detoxification by transmembrane export across the plasma membrane"/>
    <property type="evidence" value="ECO:0007669"/>
    <property type="project" value="InterPro"/>
</dbReference>
<dbReference type="NCBIfam" id="NF008314">
    <property type="entry name" value="PRK11102.1"/>
    <property type="match status" value="1"/>
</dbReference>
<proteinExistence type="inferred from homology"/>
<keyword evidence="7 8" id="KW-0472">Membrane</keyword>
<evidence type="ECO:0000256" key="4">
    <source>
        <dbReference type="ARBA" id="ARBA00022475"/>
    </source>
</evidence>
<feature type="transmembrane region" description="Helical" evidence="8">
    <location>
        <begin position="249"/>
        <end position="268"/>
    </location>
</feature>
<dbReference type="RefSeq" id="WP_116208028.1">
    <property type="nucleotide sequence ID" value="NZ_QUNR01000002.1"/>
</dbReference>
<organism evidence="10 11">
    <name type="scientific">Paraperlucidibaca baekdonensis</name>
    <dbReference type="NCBI Taxonomy" id="748120"/>
    <lineage>
        <taxon>Bacteria</taxon>
        <taxon>Pseudomonadati</taxon>
        <taxon>Pseudomonadota</taxon>
        <taxon>Gammaproteobacteria</taxon>
        <taxon>Moraxellales</taxon>
        <taxon>Moraxellaceae</taxon>
        <taxon>Paraperlucidibaca</taxon>
    </lineage>
</organism>
<keyword evidence="5 8" id="KW-0812">Transmembrane</keyword>
<feature type="transmembrane region" description="Helical" evidence="8">
    <location>
        <begin position="280"/>
        <end position="300"/>
    </location>
</feature>
<dbReference type="Pfam" id="PF07690">
    <property type="entry name" value="MFS_1"/>
    <property type="match status" value="1"/>
</dbReference>
<dbReference type="SUPFAM" id="SSF103473">
    <property type="entry name" value="MFS general substrate transporter"/>
    <property type="match status" value="1"/>
</dbReference>
<dbReference type="InterPro" id="IPR036259">
    <property type="entry name" value="MFS_trans_sf"/>
</dbReference>
<sequence length="401" mass="42730">MTALARTPLLVFMLGSLTAFAPMSIDMYLPALPELQRALLTDPAHLQLTLASFFAAFAIGQLFYGPLADRFGRKPPLYFGIGLFAITSLACMWVSTVETLIALRFVQALGACAGVVIARAVVRDSFDGAEASRMYAAMMLVMGVAPMVAPMLGGQLLVWFGWHSIFGMLALYGSLVLWLLHNKLPETLAVADRQPLRLGHSLKAYGSLLKSHQFRGFALTSSVSMAGLYAFIAASPFVFMVYFGLDAQQYGFLFGANAFCLIMATQVNSRILDRWTPRTVLQRSLILQMIAGSCFGLLAMTGWGGFWALIAPLVIYTACLGFVLPNATILALQPFKQQAGTASALYGTIGSVSGAIAASVVSALQGQNAAVLGGVIAVCGIAACLRSRFLPDGLEQATPVA</sequence>
<dbReference type="CDD" id="cd17320">
    <property type="entry name" value="MFS_MdfA_MDR_like"/>
    <property type="match status" value="1"/>
</dbReference>
<protein>
    <recommendedName>
        <fullName evidence="8">Bcr/CflA family efflux transporter</fullName>
    </recommendedName>
</protein>
<dbReference type="InterPro" id="IPR020846">
    <property type="entry name" value="MFS_dom"/>
</dbReference>
<evidence type="ECO:0000256" key="1">
    <source>
        <dbReference type="ARBA" id="ARBA00004651"/>
    </source>
</evidence>
<feature type="transmembrane region" description="Helical" evidence="8">
    <location>
        <begin position="344"/>
        <end position="363"/>
    </location>
</feature>
<keyword evidence="6 8" id="KW-1133">Transmembrane helix</keyword>
<feature type="transmembrane region" description="Helical" evidence="8">
    <location>
        <begin position="134"/>
        <end position="153"/>
    </location>
</feature>
<evidence type="ECO:0000313" key="10">
    <source>
        <dbReference type="EMBL" id="REH39016.1"/>
    </source>
</evidence>
<reference evidence="10 11" key="1">
    <citation type="submission" date="2018-08" db="EMBL/GenBank/DDBJ databases">
        <title>Genomic Encyclopedia of Type Strains, Phase IV (KMG-IV): sequencing the most valuable type-strain genomes for metagenomic binning, comparative biology and taxonomic classification.</title>
        <authorList>
            <person name="Goeker M."/>
        </authorList>
    </citation>
    <scope>NUCLEOTIDE SEQUENCE [LARGE SCALE GENOMIC DNA]</scope>
    <source>
        <strain evidence="10 11">DSM 26022</strain>
    </source>
</reference>
<feature type="transmembrane region" description="Helical" evidence="8">
    <location>
        <begin position="217"/>
        <end position="243"/>
    </location>
</feature>
<dbReference type="GO" id="GO:0005886">
    <property type="term" value="C:plasma membrane"/>
    <property type="evidence" value="ECO:0007669"/>
    <property type="project" value="UniProtKB-SubCell"/>
</dbReference>
<evidence type="ECO:0000256" key="3">
    <source>
        <dbReference type="ARBA" id="ARBA00022448"/>
    </source>
</evidence>
<feature type="transmembrane region" description="Helical" evidence="8">
    <location>
        <begin position="159"/>
        <end position="180"/>
    </location>
</feature>
<dbReference type="NCBIfam" id="TIGR00710">
    <property type="entry name" value="efflux_Bcr_CflA"/>
    <property type="match status" value="1"/>
</dbReference>
<accession>A0A3E0H846</accession>
<evidence type="ECO:0000256" key="6">
    <source>
        <dbReference type="ARBA" id="ARBA00022989"/>
    </source>
</evidence>
<dbReference type="PANTHER" id="PTHR42718:SF9">
    <property type="entry name" value="MAJOR FACILITATOR SUPERFAMILY MULTIDRUG TRANSPORTER MFSC"/>
    <property type="match status" value="1"/>
</dbReference>
<dbReference type="PROSITE" id="PS50850">
    <property type="entry name" value="MFS"/>
    <property type="match status" value="1"/>
</dbReference>
<feature type="transmembrane region" description="Helical" evidence="8">
    <location>
        <begin position="101"/>
        <end position="122"/>
    </location>
</feature>
<feature type="transmembrane region" description="Helical" evidence="8">
    <location>
        <begin position="369"/>
        <end position="385"/>
    </location>
</feature>
<evidence type="ECO:0000259" key="9">
    <source>
        <dbReference type="PROSITE" id="PS50850"/>
    </source>
</evidence>
<evidence type="ECO:0000313" key="11">
    <source>
        <dbReference type="Proteomes" id="UP000256774"/>
    </source>
</evidence>
<dbReference type="Proteomes" id="UP000256774">
    <property type="component" value="Unassembled WGS sequence"/>
</dbReference>
<feature type="transmembrane region" description="Helical" evidence="8">
    <location>
        <begin position="45"/>
        <end position="64"/>
    </location>
</feature>
<feature type="transmembrane region" description="Helical" evidence="8">
    <location>
        <begin position="76"/>
        <end position="95"/>
    </location>
</feature>
<feature type="transmembrane region" description="Helical" evidence="8">
    <location>
        <begin position="7"/>
        <end position="25"/>
    </location>
</feature>
<dbReference type="Gene3D" id="1.20.1720.10">
    <property type="entry name" value="Multidrug resistance protein D"/>
    <property type="match status" value="1"/>
</dbReference>
<dbReference type="EMBL" id="QUNR01000002">
    <property type="protein sequence ID" value="REH39016.1"/>
    <property type="molecule type" value="Genomic_DNA"/>
</dbReference>
<dbReference type="OrthoDB" id="9814303at2"/>
<dbReference type="PANTHER" id="PTHR42718">
    <property type="entry name" value="MAJOR FACILITATOR SUPERFAMILY MULTIDRUG TRANSPORTER MFSC"/>
    <property type="match status" value="1"/>
</dbReference>
<dbReference type="AlphaFoldDB" id="A0A3E0H846"/>
<name>A0A3E0H846_9GAMM</name>
<evidence type="ECO:0000256" key="8">
    <source>
        <dbReference type="RuleBase" id="RU365088"/>
    </source>
</evidence>
<keyword evidence="11" id="KW-1185">Reference proteome</keyword>
<dbReference type="InterPro" id="IPR004812">
    <property type="entry name" value="Efflux_drug-R_Bcr/CmlA"/>
</dbReference>
<dbReference type="InterPro" id="IPR011701">
    <property type="entry name" value="MFS"/>
</dbReference>
<keyword evidence="3 8" id="KW-0813">Transport</keyword>
<keyword evidence="8" id="KW-0997">Cell inner membrane</keyword>
<gene>
    <name evidence="10" type="ORF">DFR26_1188</name>
</gene>
<evidence type="ECO:0000256" key="2">
    <source>
        <dbReference type="ARBA" id="ARBA00006236"/>
    </source>
</evidence>
<feature type="transmembrane region" description="Helical" evidence="8">
    <location>
        <begin position="306"/>
        <end position="332"/>
    </location>
</feature>
<dbReference type="FunFam" id="1.20.1720.10:FF:000005">
    <property type="entry name" value="Bcr/CflA family efflux transporter"/>
    <property type="match status" value="1"/>
</dbReference>
<comment type="caution">
    <text evidence="10">The sequence shown here is derived from an EMBL/GenBank/DDBJ whole genome shotgun (WGS) entry which is preliminary data.</text>
</comment>
<dbReference type="GO" id="GO:0042910">
    <property type="term" value="F:xenobiotic transmembrane transporter activity"/>
    <property type="evidence" value="ECO:0007669"/>
    <property type="project" value="InterPro"/>
</dbReference>